<evidence type="ECO:0000256" key="1">
    <source>
        <dbReference type="ARBA" id="ARBA00004651"/>
    </source>
</evidence>
<feature type="transmembrane region" description="Helical" evidence="7">
    <location>
        <begin position="475"/>
        <end position="497"/>
    </location>
</feature>
<comment type="subcellular location">
    <subcellularLocation>
        <location evidence="1">Cell membrane</location>
        <topology evidence="1">Multi-pass membrane protein</topology>
    </subcellularLocation>
</comment>
<feature type="transmembrane region" description="Helical" evidence="7">
    <location>
        <begin position="16"/>
        <end position="35"/>
    </location>
</feature>
<feature type="transmembrane region" description="Helical" evidence="7">
    <location>
        <begin position="342"/>
        <end position="362"/>
    </location>
</feature>
<protein>
    <submittedName>
        <fullName evidence="8">Sulfate exporter family transporter</fullName>
    </submittedName>
</protein>
<dbReference type="PANTHER" id="PTHR30106">
    <property type="entry name" value="INNER MEMBRANE PROTEIN YEIH-RELATED"/>
    <property type="match status" value="1"/>
</dbReference>
<reference evidence="8" key="1">
    <citation type="submission" date="2020-07" db="EMBL/GenBank/DDBJ databases">
        <title>Huge and variable diversity of episymbiotic CPR bacteria and DPANN archaea in groundwater ecosystems.</title>
        <authorList>
            <person name="He C.Y."/>
            <person name="Keren R."/>
            <person name="Whittaker M."/>
            <person name="Farag I.F."/>
            <person name="Doudna J."/>
            <person name="Cate J.H.D."/>
            <person name="Banfield J.F."/>
        </authorList>
    </citation>
    <scope>NUCLEOTIDE SEQUENCE</scope>
    <source>
        <strain evidence="8">NC_groundwater_717_Ag_S-0.2um_59_8</strain>
    </source>
</reference>
<dbReference type="PANTHER" id="PTHR30106:SF1">
    <property type="entry name" value="UPF0324 MEMBRANE PROTEIN FN0533"/>
    <property type="match status" value="1"/>
</dbReference>
<dbReference type="EMBL" id="JACPSX010000025">
    <property type="protein sequence ID" value="MBI3013729.1"/>
    <property type="molecule type" value="Genomic_DNA"/>
</dbReference>
<evidence type="ECO:0000313" key="8">
    <source>
        <dbReference type="EMBL" id="MBI3013729.1"/>
    </source>
</evidence>
<dbReference type="GO" id="GO:0005886">
    <property type="term" value="C:plasma membrane"/>
    <property type="evidence" value="ECO:0007669"/>
    <property type="project" value="UniProtKB-SubCell"/>
</dbReference>
<dbReference type="InterPro" id="IPR018383">
    <property type="entry name" value="UPF0324_pro"/>
</dbReference>
<feature type="transmembrane region" description="Helical" evidence="7">
    <location>
        <begin position="374"/>
        <end position="393"/>
    </location>
</feature>
<dbReference type="Pfam" id="PF03601">
    <property type="entry name" value="Cons_hypoth698"/>
    <property type="match status" value="1"/>
</dbReference>
<evidence type="ECO:0000256" key="3">
    <source>
        <dbReference type="ARBA" id="ARBA00022475"/>
    </source>
</evidence>
<gene>
    <name evidence="8" type="ORF">HYY65_01390</name>
</gene>
<keyword evidence="3" id="KW-1003">Cell membrane</keyword>
<keyword evidence="6 7" id="KW-0472">Membrane</keyword>
<feature type="transmembrane region" description="Helical" evidence="7">
    <location>
        <begin position="414"/>
        <end position="432"/>
    </location>
</feature>
<evidence type="ECO:0000313" key="9">
    <source>
        <dbReference type="Proteomes" id="UP000741360"/>
    </source>
</evidence>
<feature type="transmembrane region" description="Helical" evidence="7">
    <location>
        <begin position="281"/>
        <end position="302"/>
    </location>
</feature>
<feature type="transmembrane region" description="Helical" evidence="7">
    <location>
        <begin position="308"/>
        <end position="330"/>
    </location>
</feature>
<feature type="transmembrane region" description="Helical" evidence="7">
    <location>
        <begin position="250"/>
        <end position="269"/>
    </location>
</feature>
<sequence>MAEEKKGLSLLKNEDWMGVWLGFLIIALIVLGVQAKMPSFKWTTDGEFMSMVSENTPAVETLVKSAGEKGEADLLVASTTLRTAMGGQDRKAIGDAAKTLGAAKVQDAALKKKAGAISKDVSGAAGQLVGKVFSSGNILWSIYIGLGFLILATIGNALMGRKVGAFLLGFPVIYILAWLSMFIAGNFTVSYWGLEYVLWALIIGLFISNVLGVPEWLKEAIRTEYYIKTGLVILGAGILFFEILQAGAYGIIQAILVVSVIWYTCFWLAKKLRVDDEFAAILATGVSICGVSAAIAACGAIQGDKKKLSYTTSIILVCAVPMMVLMPWIVRVLGIPDVVGGAWLGGTLDTSGSVVAAGSLVSEAAMKVGVIVKFSQNVLIGVAAFILAVWWAFKTGAQTGERPSAGVIWERFPKFVLGFLVASIVFSFFLPATTVSATKGVLGGLRTVWFALAFTCIGLETRFGQLASMEGGRPAVAFLGAQGFNIIWTLILAYLLFGGTLFPMPVIK</sequence>
<feature type="transmembrane region" description="Helical" evidence="7">
    <location>
        <begin position="444"/>
        <end position="463"/>
    </location>
</feature>
<evidence type="ECO:0000256" key="6">
    <source>
        <dbReference type="ARBA" id="ARBA00023136"/>
    </source>
</evidence>
<feature type="transmembrane region" description="Helical" evidence="7">
    <location>
        <begin position="196"/>
        <end position="213"/>
    </location>
</feature>
<organism evidence="8 9">
    <name type="scientific">Tectimicrobiota bacterium</name>
    <dbReference type="NCBI Taxonomy" id="2528274"/>
    <lineage>
        <taxon>Bacteria</taxon>
        <taxon>Pseudomonadati</taxon>
        <taxon>Nitrospinota/Tectimicrobiota group</taxon>
        <taxon>Candidatus Tectimicrobiota</taxon>
    </lineage>
</organism>
<evidence type="ECO:0000256" key="5">
    <source>
        <dbReference type="ARBA" id="ARBA00022989"/>
    </source>
</evidence>
<keyword evidence="4 7" id="KW-0812">Transmembrane</keyword>
<evidence type="ECO:0000256" key="2">
    <source>
        <dbReference type="ARBA" id="ARBA00007977"/>
    </source>
</evidence>
<evidence type="ECO:0000256" key="4">
    <source>
        <dbReference type="ARBA" id="ARBA00022692"/>
    </source>
</evidence>
<keyword evidence="5 7" id="KW-1133">Transmembrane helix</keyword>
<dbReference type="AlphaFoldDB" id="A0A932GML9"/>
<proteinExistence type="inferred from homology"/>
<feature type="transmembrane region" description="Helical" evidence="7">
    <location>
        <begin position="138"/>
        <end position="158"/>
    </location>
</feature>
<comment type="caution">
    <text evidence="8">The sequence shown here is derived from an EMBL/GenBank/DDBJ whole genome shotgun (WGS) entry which is preliminary data.</text>
</comment>
<comment type="similarity">
    <text evidence="2">Belongs to the UPF0324 family.</text>
</comment>
<evidence type="ECO:0000256" key="7">
    <source>
        <dbReference type="SAM" id="Phobius"/>
    </source>
</evidence>
<dbReference type="Proteomes" id="UP000741360">
    <property type="component" value="Unassembled WGS sequence"/>
</dbReference>
<feature type="transmembrane region" description="Helical" evidence="7">
    <location>
        <begin position="165"/>
        <end position="184"/>
    </location>
</feature>
<accession>A0A932GML9</accession>
<name>A0A932GML9_UNCTE</name>